<evidence type="ECO:0000256" key="1">
    <source>
        <dbReference type="SAM" id="SignalP"/>
    </source>
</evidence>
<dbReference type="OrthoDB" id="784282at2"/>
<gene>
    <name evidence="2" type="ORF">OC25_05660</name>
</gene>
<evidence type="ECO:0000313" key="3">
    <source>
        <dbReference type="Proteomes" id="UP000031246"/>
    </source>
</evidence>
<reference evidence="2 3" key="1">
    <citation type="submission" date="2014-10" db="EMBL/GenBank/DDBJ databases">
        <title>Pedobacter Kyungheensis.</title>
        <authorList>
            <person name="Anderson B.M."/>
            <person name="Newman J.D."/>
        </authorList>
    </citation>
    <scope>NUCLEOTIDE SEQUENCE [LARGE SCALE GENOMIC DNA]</scope>
    <source>
        <strain evidence="2 3">KACC 16221</strain>
    </source>
</reference>
<feature type="signal peptide" evidence="1">
    <location>
        <begin position="1"/>
        <end position="21"/>
    </location>
</feature>
<dbReference type="EMBL" id="JSYN01000005">
    <property type="protein sequence ID" value="KIA95337.1"/>
    <property type="molecule type" value="Genomic_DNA"/>
</dbReference>
<proteinExistence type="predicted"/>
<protein>
    <submittedName>
        <fullName evidence="2">Uncharacterized protein</fullName>
    </submittedName>
</protein>
<comment type="caution">
    <text evidence="2">The sequence shown here is derived from an EMBL/GenBank/DDBJ whole genome shotgun (WGS) entry which is preliminary data.</text>
</comment>
<name>A0A0C1FQW6_9SPHI</name>
<keyword evidence="3" id="KW-1185">Reference proteome</keyword>
<evidence type="ECO:0000313" key="2">
    <source>
        <dbReference type="EMBL" id="KIA95337.1"/>
    </source>
</evidence>
<sequence length="380" mass="43466">MGNKFSLTVLLLIVSITIGKAQSNYQATDSTSLALFNAAEWQQLIVFGKAAIHNGEDFPLLRLRIAYASFVRGNYTDALVQYNKVLANDKHNQIALYYGYLSSLYLNRPDNAGWFAAGLDTANVEGKQLRPFKMISAGAESGIKFTNIYERGNSSYSRAFVDLGLTYKLNLSTSFSYYNQPIHNDHIVQPGYYAKLNYTPFKRFSFIGAYHYMRSDLRQLVYQNNASLLGVKYAGDAGDFQGDFILSQIGDEKTRQYNMQFVKYLAGNLDFYSITRFSLVDVVNEHNIVVQQLFGFKPFNQLWFEGVVTMGNQYNYSEADALYFYNGFDKTKFKAGANCYFLLKQRLLLGLNYTFERKSDNIFKFNYLQHSINGGITWNF</sequence>
<accession>A0A0C1FQW6</accession>
<feature type="chain" id="PRO_5002132519" evidence="1">
    <location>
        <begin position="22"/>
        <end position="380"/>
    </location>
</feature>
<dbReference type="AlphaFoldDB" id="A0A0C1FQW6"/>
<keyword evidence="1" id="KW-0732">Signal</keyword>
<dbReference type="SUPFAM" id="SSF48452">
    <property type="entry name" value="TPR-like"/>
    <property type="match status" value="1"/>
</dbReference>
<organism evidence="2 3">
    <name type="scientific">Pedobacter kyungheensis</name>
    <dbReference type="NCBI Taxonomy" id="1069985"/>
    <lineage>
        <taxon>Bacteria</taxon>
        <taxon>Pseudomonadati</taxon>
        <taxon>Bacteroidota</taxon>
        <taxon>Sphingobacteriia</taxon>
        <taxon>Sphingobacteriales</taxon>
        <taxon>Sphingobacteriaceae</taxon>
        <taxon>Pedobacter</taxon>
    </lineage>
</organism>
<dbReference type="RefSeq" id="WP_039472716.1">
    <property type="nucleotide sequence ID" value="NZ_JSYN01000005.1"/>
</dbReference>
<dbReference type="InterPro" id="IPR011990">
    <property type="entry name" value="TPR-like_helical_dom_sf"/>
</dbReference>
<dbReference type="Proteomes" id="UP000031246">
    <property type="component" value="Unassembled WGS sequence"/>
</dbReference>